<comment type="catalytic activity">
    <reaction evidence="8">
        <text>L-seryl-[protein] + ATP = O-phospho-L-seryl-[protein] + ADP + H(+)</text>
        <dbReference type="Rhea" id="RHEA:17989"/>
        <dbReference type="Rhea" id="RHEA-COMP:9863"/>
        <dbReference type="Rhea" id="RHEA-COMP:11604"/>
        <dbReference type="ChEBI" id="CHEBI:15378"/>
        <dbReference type="ChEBI" id="CHEBI:29999"/>
        <dbReference type="ChEBI" id="CHEBI:30616"/>
        <dbReference type="ChEBI" id="CHEBI:83421"/>
        <dbReference type="ChEBI" id="CHEBI:456216"/>
        <dbReference type="EC" id="2.7.11.1"/>
    </reaction>
</comment>
<evidence type="ECO:0000256" key="2">
    <source>
        <dbReference type="ARBA" id="ARBA00022527"/>
    </source>
</evidence>
<dbReference type="Proteomes" id="UP001470230">
    <property type="component" value="Unassembled WGS sequence"/>
</dbReference>
<gene>
    <name evidence="11" type="ORF">M9Y10_001309</name>
</gene>
<feature type="binding site" evidence="9">
    <location>
        <position position="71"/>
    </location>
    <ligand>
        <name>ATP</name>
        <dbReference type="ChEBI" id="CHEBI:30616"/>
    </ligand>
</feature>
<name>A0ABR2L7K7_9EUKA</name>
<dbReference type="PROSITE" id="PS00107">
    <property type="entry name" value="PROTEIN_KINASE_ATP"/>
    <property type="match status" value="1"/>
</dbReference>
<evidence type="ECO:0000256" key="8">
    <source>
        <dbReference type="ARBA" id="ARBA00048679"/>
    </source>
</evidence>
<dbReference type="InterPro" id="IPR011009">
    <property type="entry name" value="Kinase-like_dom_sf"/>
</dbReference>
<evidence type="ECO:0000256" key="7">
    <source>
        <dbReference type="ARBA" id="ARBA00047899"/>
    </source>
</evidence>
<keyword evidence="3" id="KW-0808">Transferase</keyword>
<proteinExistence type="predicted"/>
<evidence type="ECO:0000256" key="3">
    <source>
        <dbReference type="ARBA" id="ARBA00022679"/>
    </source>
</evidence>
<protein>
    <recommendedName>
        <fullName evidence="1">non-specific serine/threonine protein kinase</fullName>
        <ecNumber evidence="1">2.7.11.1</ecNumber>
    </recommendedName>
</protein>
<evidence type="ECO:0000313" key="12">
    <source>
        <dbReference type="Proteomes" id="UP001470230"/>
    </source>
</evidence>
<keyword evidence="4 9" id="KW-0547">Nucleotide-binding</keyword>
<dbReference type="InterPro" id="IPR000719">
    <property type="entry name" value="Prot_kinase_dom"/>
</dbReference>
<evidence type="ECO:0000256" key="5">
    <source>
        <dbReference type="ARBA" id="ARBA00022777"/>
    </source>
</evidence>
<dbReference type="InterPro" id="IPR045216">
    <property type="entry name" value="CK2_alpha"/>
</dbReference>
<accession>A0ABR2L7K7</accession>
<comment type="caution">
    <text evidence="11">The sequence shown here is derived from an EMBL/GenBank/DDBJ whole genome shotgun (WGS) entry which is preliminary data.</text>
</comment>
<keyword evidence="5" id="KW-0418">Kinase</keyword>
<dbReference type="Gene3D" id="1.10.510.10">
    <property type="entry name" value="Transferase(Phosphotransferase) domain 1"/>
    <property type="match status" value="1"/>
</dbReference>
<evidence type="ECO:0000256" key="6">
    <source>
        <dbReference type="ARBA" id="ARBA00022840"/>
    </source>
</evidence>
<dbReference type="InterPro" id="IPR017441">
    <property type="entry name" value="Protein_kinase_ATP_BS"/>
</dbReference>
<dbReference type="CDD" id="cd14132">
    <property type="entry name" value="STKc_CK2_alpha"/>
    <property type="match status" value="1"/>
</dbReference>
<evidence type="ECO:0000256" key="9">
    <source>
        <dbReference type="PROSITE-ProRule" id="PRU10141"/>
    </source>
</evidence>
<dbReference type="PROSITE" id="PS50011">
    <property type="entry name" value="PROTEIN_KINASE_DOM"/>
    <property type="match status" value="1"/>
</dbReference>
<evidence type="ECO:0000313" key="11">
    <source>
        <dbReference type="EMBL" id="KAK8899013.1"/>
    </source>
</evidence>
<dbReference type="PANTHER" id="PTHR24054:SF0">
    <property type="entry name" value="CASEIN KINASE II SUBUNIT ALPHA"/>
    <property type="match status" value="1"/>
</dbReference>
<dbReference type="EC" id="2.7.11.1" evidence="1"/>
<dbReference type="Gene3D" id="3.30.200.20">
    <property type="entry name" value="Phosphorylase Kinase, domain 1"/>
    <property type="match status" value="1"/>
</dbReference>
<organism evidence="11 12">
    <name type="scientific">Tritrichomonas musculus</name>
    <dbReference type="NCBI Taxonomy" id="1915356"/>
    <lineage>
        <taxon>Eukaryota</taxon>
        <taxon>Metamonada</taxon>
        <taxon>Parabasalia</taxon>
        <taxon>Tritrichomonadida</taxon>
        <taxon>Tritrichomonadidae</taxon>
        <taxon>Tritrichomonas</taxon>
    </lineage>
</organism>
<evidence type="ECO:0000259" key="10">
    <source>
        <dbReference type="PROSITE" id="PS50011"/>
    </source>
</evidence>
<reference evidence="11 12" key="1">
    <citation type="submission" date="2024-04" db="EMBL/GenBank/DDBJ databases">
        <title>Tritrichomonas musculus Genome.</title>
        <authorList>
            <person name="Alves-Ferreira E."/>
            <person name="Grigg M."/>
            <person name="Lorenzi H."/>
            <person name="Galac M."/>
        </authorList>
    </citation>
    <scope>NUCLEOTIDE SEQUENCE [LARGE SCALE GENOMIC DNA]</scope>
    <source>
        <strain evidence="11 12">EAF2021</strain>
    </source>
</reference>
<keyword evidence="6 9" id="KW-0067">ATP-binding</keyword>
<dbReference type="PANTHER" id="PTHR24054">
    <property type="entry name" value="CASEIN KINASE II SUBUNIT ALPHA"/>
    <property type="match status" value="1"/>
</dbReference>
<dbReference type="EMBL" id="JAPFFF010000001">
    <property type="protein sequence ID" value="KAK8899013.1"/>
    <property type="molecule type" value="Genomic_DNA"/>
</dbReference>
<keyword evidence="12" id="KW-1185">Reference proteome</keyword>
<sequence>MSYDKKGILVSVSRVYPNVNDERGPEWYDHRAFRPHWNPPDSYYLYKKVGRGKYSTVFKAFQNKKREVAIKILVPLDPKRYLREIKILKNLEGKNNVVDLCDLVHDPATDIYSFVFEWVEFLDWRTLYVSFTIDDIRLYMYKLLLALDYSHSNGIMHRDIKPQNIAIDKEKRRLRLLDWGLADFYYPKQKYNSHVATRIFKPPELLINYPYYDYSLDLWSTGLTFSIMMFKRIVMEFGQDDSEQLLKVADLVGGQGIIEYADSLHVELEEETRSQLKKRKGTGWDRYIAKAGKTICPPEAIDLLNRMMAIDHRERITAAEALKHPYFDPLRKTSKS</sequence>
<comment type="catalytic activity">
    <reaction evidence="7">
        <text>L-threonyl-[protein] + ATP = O-phospho-L-threonyl-[protein] + ADP + H(+)</text>
        <dbReference type="Rhea" id="RHEA:46608"/>
        <dbReference type="Rhea" id="RHEA-COMP:11060"/>
        <dbReference type="Rhea" id="RHEA-COMP:11605"/>
        <dbReference type="ChEBI" id="CHEBI:15378"/>
        <dbReference type="ChEBI" id="CHEBI:30013"/>
        <dbReference type="ChEBI" id="CHEBI:30616"/>
        <dbReference type="ChEBI" id="CHEBI:61977"/>
        <dbReference type="ChEBI" id="CHEBI:456216"/>
        <dbReference type="EC" id="2.7.11.1"/>
    </reaction>
</comment>
<dbReference type="SUPFAM" id="SSF56112">
    <property type="entry name" value="Protein kinase-like (PK-like)"/>
    <property type="match status" value="1"/>
</dbReference>
<dbReference type="SMART" id="SM00220">
    <property type="entry name" value="S_TKc"/>
    <property type="match status" value="1"/>
</dbReference>
<keyword evidence="2" id="KW-0723">Serine/threonine-protein kinase</keyword>
<dbReference type="Pfam" id="PF00069">
    <property type="entry name" value="Pkinase"/>
    <property type="match status" value="1"/>
</dbReference>
<evidence type="ECO:0000256" key="4">
    <source>
        <dbReference type="ARBA" id="ARBA00022741"/>
    </source>
</evidence>
<feature type="domain" description="Protein kinase" evidence="10">
    <location>
        <begin position="43"/>
        <end position="327"/>
    </location>
</feature>
<evidence type="ECO:0000256" key="1">
    <source>
        <dbReference type="ARBA" id="ARBA00012513"/>
    </source>
</evidence>